<reference evidence="1" key="1">
    <citation type="submission" date="2020-05" db="EMBL/GenBank/DDBJ databases">
        <authorList>
            <person name="Zhu T."/>
            <person name="Keshari N."/>
            <person name="Lu X."/>
        </authorList>
    </citation>
    <scope>NUCLEOTIDE SEQUENCE</scope>
    <source>
        <strain evidence="1">NK1-12</strain>
    </source>
</reference>
<evidence type="ECO:0000313" key="1">
    <source>
        <dbReference type="EMBL" id="WNZ25795.1"/>
    </source>
</evidence>
<dbReference type="EMBL" id="CP053586">
    <property type="protein sequence ID" value="WNZ25795.1"/>
    <property type="molecule type" value="Genomic_DNA"/>
</dbReference>
<dbReference type="RefSeq" id="WP_316431962.1">
    <property type="nucleotide sequence ID" value="NZ_CP053586.1"/>
</dbReference>
<organism evidence="1">
    <name type="scientific">Leptolyngbya sp. NK1-12</name>
    <dbReference type="NCBI Taxonomy" id="2547451"/>
    <lineage>
        <taxon>Bacteria</taxon>
        <taxon>Bacillati</taxon>
        <taxon>Cyanobacteriota</taxon>
        <taxon>Cyanophyceae</taxon>
        <taxon>Leptolyngbyales</taxon>
        <taxon>Leptolyngbyaceae</taxon>
        <taxon>Leptolyngbya group</taxon>
        <taxon>Leptolyngbya</taxon>
    </lineage>
</organism>
<name>A0AA96WIH7_9CYAN</name>
<accession>A0AA96WIH7</accession>
<proteinExistence type="predicted"/>
<dbReference type="AlphaFoldDB" id="A0AA96WIH7"/>
<gene>
    <name evidence="1" type="ORF">HJG54_25135</name>
</gene>
<sequence length="143" mass="15536">MNTLQHDEQLFTDLTSTQAETIAAGLDDFLHVGASYGGATAKIRPSGINSISGSLEIKDWLRDGYPVYAKFQGKTSNGVVLTSSAEFVDRRGASGRGTLVPLNKVSFGSKNTYIRYVRLLIYQKRRGNSLSGASDWADLDSLN</sequence>
<protein>
    <submittedName>
        <fullName evidence="1">Uncharacterized protein</fullName>
    </submittedName>
</protein>